<comment type="caution">
    <text evidence="7">The sequence shown here is derived from an EMBL/GenBank/DDBJ whole genome shotgun (WGS) entry which is preliminary data.</text>
</comment>
<dbReference type="AlphaFoldDB" id="A0A4S4DLA5"/>
<dbReference type="Pfam" id="PF07522">
    <property type="entry name" value="DRMBL"/>
    <property type="match status" value="1"/>
</dbReference>
<dbReference type="EMBL" id="SDRB02010886">
    <property type="protein sequence ID" value="THG03711.1"/>
    <property type="molecule type" value="Genomic_DNA"/>
</dbReference>
<evidence type="ECO:0000313" key="7">
    <source>
        <dbReference type="EMBL" id="THG03711.1"/>
    </source>
</evidence>
<dbReference type="GO" id="GO:0003684">
    <property type="term" value="F:damaged DNA binding"/>
    <property type="evidence" value="ECO:0007669"/>
    <property type="project" value="TreeGrafter"/>
</dbReference>
<evidence type="ECO:0000313" key="8">
    <source>
        <dbReference type="Proteomes" id="UP000306102"/>
    </source>
</evidence>
<keyword evidence="2" id="KW-0255">Endonuclease</keyword>
<dbReference type="GO" id="GO:0004519">
    <property type="term" value="F:endonuclease activity"/>
    <property type="evidence" value="ECO:0007669"/>
    <property type="project" value="UniProtKB-KW"/>
</dbReference>
<organism evidence="7 8">
    <name type="scientific">Camellia sinensis var. sinensis</name>
    <name type="common">China tea</name>
    <dbReference type="NCBI Taxonomy" id="542762"/>
    <lineage>
        <taxon>Eukaryota</taxon>
        <taxon>Viridiplantae</taxon>
        <taxon>Streptophyta</taxon>
        <taxon>Embryophyta</taxon>
        <taxon>Tracheophyta</taxon>
        <taxon>Spermatophyta</taxon>
        <taxon>Magnoliopsida</taxon>
        <taxon>eudicotyledons</taxon>
        <taxon>Gunneridae</taxon>
        <taxon>Pentapetalae</taxon>
        <taxon>asterids</taxon>
        <taxon>Ericales</taxon>
        <taxon>Theaceae</taxon>
        <taxon>Camellia</taxon>
    </lineage>
</organism>
<evidence type="ECO:0000259" key="6">
    <source>
        <dbReference type="Pfam" id="PF07522"/>
    </source>
</evidence>
<dbReference type="PANTHER" id="PTHR23240">
    <property type="entry name" value="DNA CROSS-LINK REPAIR PROTEIN PSO2/SNM1-RELATED"/>
    <property type="match status" value="1"/>
</dbReference>
<name>A0A4S4DLA5_CAMSN</name>
<dbReference type="PANTHER" id="PTHR23240:SF8">
    <property type="entry name" value="PROTEIN ARTEMIS"/>
    <property type="match status" value="1"/>
</dbReference>
<evidence type="ECO:0000256" key="4">
    <source>
        <dbReference type="ARBA" id="ARBA00022839"/>
    </source>
</evidence>
<evidence type="ECO:0000256" key="3">
    <source>
        <dbReference type="ARBA" id="ARBA00022801"/>
    </source>
</evidence>
<evidence type="ECO:0000256" key="1">
    <source>
        <dbReference type="ARBA" id="ARBA00022722"/>
    </source>
</evidence>
<proteinExistence type="predicted"/>
<keyword evidence="4" id="KW-0269">Exonuclease</keyword>
<dbReference type="InterPro" id="IPR011084">
    <property type="entry name" value="DRMBL"/>
</dbReference>
<reference evidence="7 8" key="1">
    <citation type="journal article" date="2018" name="Proc. Natl. Acad. Sci. U.S.A.">
        <title>Draft genome sequence of Camellia sinensis var. sinensis provides insights into the evolution of the tea genome and tea quality.</title>
        <authorList>
            <person name="Wei C."/>
            <person name="Yang H."/>
            <person name="Wang S."/>
            <person name="Zhao J."/>
            <person name="Liu C."/>
            <person name="Gao L."/>
            <person name="Xia E."/>
            <person name="Lu Y."/>
            <person name="Tai Y."/>
            <person name="She G."/>
            <person name="Sun J."/>
            <person name="Cao H."/>
            <person name="Tong W."/>
            <person name="Gao Q."/>
            <person name="Li Y."/>
            <person name="Deng W."/>
            <person name="Jiang X."/>
            <person name="Wang W."/>
            <person name="Chen Q."/>
            <person name="Zhang S."/>
            <person name="Li H."/>
            <person name="Wu J."/>
            <person name="Wang P."/>
            <person name="Li P."/>
            <person name="Shi C."/>
            <person name="Zheng F."/>
            <person name="Jian J."/>
            <person name="Huang B."/>
            <person name="Shan D."/>
            <person name="Shi M."/>
            <person name="Fang C."/>
            <person name="Yue Y."/>
            <person name="Li F."/>
            <person name="Li D."/>
            <person name="Wei S."/>
            <person name="Han B."/>
            <person name="Jiang C."/>
            <person name="Yin Y."/>
            <person name="Xia T."/>
            <person name="Zhang Z."/>
            <person name="Bennetzen J.L."/>
            <person name="Zhao S."/>
            <person name="Wan X."/>
        </authorList>
    </citation>
    <scope>NUCLEOTIDE SEQUENCE [LARGE SCALE GENOMIC DNA]</scope>
    <source>
        <strain evidence="8">cv. Shuchazao</strain>
        <tissue evidence="7">Leaf</tissue>
    </source>
</reference>
<protein>
    <recommendedName>
        <fullName evidence="6">DNA repair metallo-beta-lactamase domain-containing protein</fullName>
    </recommendedName>
</protein>
<keyword evidence="1" id="KW-0540">Nuclease</keyword>
<feature type="compositionally biased region" description="Basic and acidic residues" evidence="5">
    <location>
        <begin position="42"/>
        <end position="51"/>
    </location>
</feature>
<feature type="domain" description="DNA repair metallo-beta-lactamase" evidence="6">
    <location>
        <begin position="46"/>
        <end position="89"/>
    </location>
</feature>
<dbReference type="GO" id="GO:0036297">
    <property type="term" value="P:interstrand cross-link repair"/>
    <property type="evidence" value="ECO:0007669"/>
    <property type="project" value="TreeGrafter"/>
</dbReference>
<keyword evidence="3" id="KW-0378">Hydrolase</keyword>
<feature type="region of interest" description="Disordered" evidence="5">
    <location>
        <begin position="29"/>
        <end position="51"/>
    </location>
</feature>
<evidence type="ECO:0000256" key="2">
    <source>
        <dbReference type="ARBA" id="ARBA00022759"/>
    </source>
</evidence>
<keyword evidence="8" id="KW-1185">Reference proteome</keyword>
<dbReference type="GO" id="GO:0006303">
    <property type="term" value="P:double-strand break repair via nonhomologous end joining"/>
    <property type="evidence" value="ECO:0007669"/>
    <property type="project" value="TreeGrafter"/>
</dbReference>
<gene>
    <name evidence="7" type="ORF">TEA_009080</name>
</gene>
<accession>A0A4S4DLA5</accession>
<sequence>MMRPTIGIMPSGLPWKPLEGNTIVFGSSPHHSRSKLSTKVGSHSDVHKPNDNSKAVESYHEYIYTVPYSDHSCFAEIKEFVKLVQPTNLKGIVSSSSSYVDPLYYFGRLLGTNLQSQGLRQNFETKGCERVKDVLNKSTLRK</sequence>
<dbReference type="Proteomes" id="UP000306102">
    <property type="component" value="Unassembled WGS sequence"/>
</dbReference>
<dbReference type="STRING" id="542762.A0A4S4DLA5"/>
<evidence type="ECO:0000256" key="5">
    <source>
        <dbReference type="SAM" id="MobiDB-lite"/>
    </source>
</evidence>
<dbReference type="GO" id="GO:0035312">
    <property type="term" value="F:5'-3' DNA exonuclease activity"/>
    <property type="evidence" value="ECO:0007669"/>
    <property type="project" value="TreeGrafter"/>
</dbReference>